<dbReference type="Pfam" id="PF02518">
    <property type="entry name" value="HATPase_c"/>
    <property type="match status" value="1"/>
</dbReference>
<evidence type="ECO:0000256" key="3">
    <source>
        <dbReference type="ARBA" id="ARBA00022553"/>
    </source>
</evidence>
<reference evidence="9 10" key="1">
    <citation type="journal article" date="2014" name="Int. J. Syst. Evol. Microbiol.">
        <title>Nocardia vulneris sp. nov., isolated from wounds of human patients in North America.</title>
        <authorList>
            <person name="Lasker B.A."/>
            <person name="Bell M."/>
            <person name="Klenk H.P."/>
            <person name="Sproer C."/>
            <person name="Schumann C."/>
            <person name="Schumann P."/>
            <person name="Brown J.M."/>
        </authorList>
    </citation>
    <scope>NUCLEOTIDE SEQUENCE [LARGE SCALE GENOMIC DNA]</scope>
    <source>
        <strain evidence="9 10">W9851</strain>
    </source>
</reference>
<dbReference type="Gene3D" id="6.10.340.10">
    <property type="match status" value="1"/>
</dbReference>
<dbReference type="Proteomes" id="UP000031364">
    <property type="component" value="Unassembled WGS sequence"/>
</dbReference>
<dbReference type="EMBL" id="JNFP01000037">
    <property type="protein sequence ID" value="KIA62029.1"/>
    <property type="molecule type" value="Genomic_DNA"/>
</dbReference>
<evidence type="ECO:0000256" key="4">
    <source>
        <dbReference type="ARBA" id="ARBA00022679"/>
    </source>
</evidence>
<dbReference type="InterPro" id="IPR036890">
    <property type="entry name" value="HATPase_C_sf"/>
</dbReference>
<feature type="compositionally biased region" description="Basic and acidic residues" evidence="7">
    <location>
        <begin position="891"/>
        <end position="900"/>
    </location>
</feature>
<dbReference type="GO" id="GO:0016301">
    <property type="term" value="F:kinase activity"/>
    <property type="evidence" value="ECO:0007669"/>
    <property type="project" value="UniProtKB-KW"/>
</dbReference>
<evidence type="ECO:0000259" key="8">
    <source>
        <dbReference type="PROSITE" id="PS50109"/>
    </source>
</evidence>
<evidence type="ECO:0000256" key="7">
    <source>
        <dbReference type="SAM" id="MobiDB-lite"/>
    </source>
</evidence>
<feature type="region of interest" description="Disordered" evidence="7">
    <location>
        <begin position="618"/>
        <end position="820"/>
    </location>
</feature>
<protein>
    <recommendedName>
        <fullName evidence="2">histidine kinase</fullName>
        <ecNumber evidence="2">2.7.13.3</ecNumber>
    </recommendedName>
</protein>
<comment type="catalytic activity">
    <reaction evidence="1">
        <text>ATP + protein L-histidine = ADP + protein N-phospho-L-histidine.</text>
        <dbReference type="EC" id="2.7.13.3"/>
    </reaction>
</comment>
<evidence type="ECO:0000256" key="1">
    <source>
        <dbReference type="ARBA" id="ARBA00000085"/>
    </source>
</evidence>
<dbReference type="SMART" id="SM00387">
    <property type="entry name" value="HATPase_c"/>
    <property type="match status" value="1"/>
</dbReference>
<feature type="compositionally biased region" description="Polar residues" evidence="7">
    <location>
        <begin position="653"/>
        <end position="668"/>
    </location>
</feature>
<dbReference type="RefSeq" id="WP_043676419.1">
    <property type="nucleotide sequence ID" value="NZ_BDCI01000022.1"/>
</dbReference>
<proteinExistence type="predicted"/>
<comment type="caution">
    <text evidence="9">The sequence shown here is derived from an EMBL/GenBank/DDBJ whole genome shotgun (WGS) entry which is preliminary data.</text>
</comment>
<accession>A0ABR4ZAI4</accession>
<feature type="domain" description="Histidine kinase" evidence="8">
    <location>
        <begin position="500"/>
        <end position="610"/>
    </location>
</feature>
<feature type="compositionally biased region" description="Polar residues" evidence="7">
    <location>
        <begin position="635"/>
        <end position="645"/>
    </location>
</feature>
<gene>
    <name evidence="9" type="ORF">FG87_27720</name>
</gene>
<dbReference type="Gene3D" id="3.30.565.10">
    <property type="entry name" value="Histidine kinase-like ATPase, C-terminal domain"/>
    <property type="match status" value="1"/>
</dbReference>
<dbReference type="SUPFAM" id="SSF55874">
    <property type="entry name" value="ATPase domain of HSP90 chaperone/DNA topoisomerase II/histidine kinase"/>
    <property type="match status" value="1"/>
</dbReference>
<evidence type="ECO:0000313" key="10">
    <source>
        <dbReference type="Proteomes" id="UP000031364"/>
    </source>
</evidence>
<dbReference type="InterPro" id="IPR003594">
    <property type="entry name" value="HATPase_dom"/>
</dbReference>
<dbReference type="PANTHER" id="PTHR44936:SF9">
    <property type="entry name" value="SENSOR PROTEIN CREC"/>
    <property type="match status" value="1"/>
</dbReference>
<keyword evidence="5 9" id="KW-0418">Kinase</keyword>
<evidence type="ECO:0000256" key="2">
    <source>
        <dbReference type="ARBA" id="ARBA00012438"/>
    </source>
</evidence>
<feature type="region of interest" description="Disordered" evidence="7">
    <location>
        <begin position="833"/>
        <end position="925"/>
    </location>
</feature>
<keyword evidence="3" id="KW-0597">Phosphoprotein</keyword>
<keyword evidence="4" id="KW-0808">Transferase</keyword>
<dbReference type="InterPro" id="IPR050980">
    <property type="entry name" value="2C_sensor_his_kinase"/>
</dbReference>
<evidence type="ECO:0000313" key="9">
    <source>
        <dbReference type="EMBL" id="KIA62029.1"/>
    </source>
</evidence>
<feature type="compositionally biased region" description="Basic and acidic residues" evidence="7">
    <location>
        <begin position="749"/>
        <end position="763"/>
    </location>
</feature>
<dbReference type="PROSITE" id="PS50109">
    <property type="entry name" value="HIS_KIN"/>
    <property type="match status" value="1"/>
</dbReference>
<feature type="compositionally biased region" description="Low complexity" evidence="7">
    <location>
        <begin position="860"/>
        <end position="877"/>
    </location>
</feature>
<dbReference type="InterPro" id="IPR005467">
    <property type="entry name" value="His_kinase_dom"/>
</dbReference>
<evidence type="ECO:0000256" key="6">
    <source>
        <dbReference type="ARBA" id="ARBA00023012"/>
    </source>
</evidence>
<keyword evidence="6" id="KW-0902">Two-component regulatory system</keyword>
<feature type="compositionally biased region" description="Polar residues" evidence="7">
    <location>
        <begin position="684"/>
        <end position="693"/>
    </location>
</feature>
<name>A0ABR4ZAI4_9NOCA</name>
<sequence>MEAKPRSWYFSLSNLSVTRKVGIVLLLPVLLASAFAGLRIKDELGVISKLDAATEQARVLRPMLAFGAATETLAVAAITAKPDEQLDPIAAKFDQAAADLETALRVGKSGDSFAKELGAAIAVGRTMRNGLRTASPMTIGEQAGEVGTRIVTATSVSSSIEEVIIQRYFLQLGLIANANRVLTQEQIMVATAGPGNNMAVLGNMLTTLGAELVMVNIYTELSPQSAINAPTLIQAVQARIGALGQNPSNPSGNQAIVDSLKTSTDSYRQATSTLLDLVDTKLADRTTELRSAVLRDVAIVVGTLLAGLALALAVARSLVLPIRRLRHDALQVAHVDLPKEIEVVRAGGATPEIAPVDVSTTEEIGQLARAVDDIHQASLHLAAEQARLRLQIGSMFETLSRRSQSLVEQQLALIEDLEHDEDNTERLQSLFRLDHLATRMRRNGDNLLVLAGTALRRGQLHPVQLSDMLWSAVSQVEDYQRVEITAVPDGVVAGEPAIDIEHLLAELIDNALRYSPPTTPVTVSVARAVDGGYLIEIVDRGLGMSTEDLRAINDRLSSGGEVTVETARRMGLFVVGRLAKRHTITANLRRTSTMAQQPGITASVHLPGGLVSPPLDATDPSGHPPVHMTGDYAVSTGQTRNTQPRNLVPVPNLPQQSTPRFDVTNSGLPQRRPAIRVAEAPGQPSVSMAARTNTPDSDPDSQPPTQPWSINTPTDDRSPFGPPTVSEAGNGTNRTADAEQERPANLWTEPERTSSLDLDEHSGATEPTVRATTSRSGLPIRRPANAPQPEPPAAAPEREPEPEPTATSSRLQPVAGASPTPIYQRMVSEWLVEPASSQGAETTWTSPADAGWMAAEEATRPTPTGRTTGGLPIRTPGAQLVPGGLAQADESGARDPEEIRNNLTRHLSGVRSGRANAQYNDGGLA</sequence>
<feature type="compositionally biased region" description="Polar residues" evidence="7">
    <location>
        <begin position="835"/>
        <end position="846"/>
    </location>
</feature>
<dbReference type="EC" id="2.7.13.3" evidence="2"/>
<keyword evidence="10" id="KW-1185">Reference proteome</keyword>
<organism evidence="9 10">
    <name type="scientific">Nocardia vulneris</name>
    <dbReference type="NCBI Taxonomy" id="1141657"/>
    <lineage>
        <taxon>Bacteria</taxon>
        <taxon>Bacillati</taxon>
        <taxon>Actinomycetota</taxon>
        <taxon>Actinomycetes</taxon>
        <taxon>Mycobacteriales</taxon>
        <taxon>Nocardiaceae</taxon>
        <taxon>Nocardia</taxon>
    </lineage>
</organism>
<dbReference type="PANTHER" id="PTHR44936">
    <property type="entry name" value="SENSOR PROTEIN CREC"/>
    <property type="match status" value="1"/>
</dbReference>
<evidence type="ECO:0000256" key="5">
    <source>
        <dbReference type="ARBA" id="ARBA00022777"/>
    </source>
</evidence>